<dbReference type="PROSITE" id="PS50020">
    <property type="entry name" value="WW_DOMAIN_2"/>
    <property type="match status" value="1"/>
</dbReference>
<dbReference type="RefSeq" id="XP_001421853.1">
    <property type="nucleotide sequence ID" value="XM_001421816.1"/>
</dbReference>
<dbReference type="Proteomes" id="UP000001568">
    <property type="component" value="Chromosome 16"/>
</dbReference>
<dbReference type="EMBL" id="CP000596">
    <property type="protein sequence ID" value="ABP00147.1"/>
    <property type="molecule type" value="Genomic_DNA"/>
</dbReference>
<dbReference type="STRING" id="436017.A4S912"/>
<dbReference type="Pfam" id="PF00397">
    <property type="entry name" value="WW"/>
    <property type="match status" value="1"/>
</dbReference>
<dbReference type="KEGG" id="olu:OSTLU_93851"/>
<dbReference type="HOGENOM" id="CLU_1799016_0_0_1"/>
<dbReference type="InterPro" id="IPR036020">
    <property type="entry name" value="WW_dom_sf"/>
</dbReference>
<dbReference type="OrthoDB" id="496984at2759"/>
<keyword evidence="4" id="KW-1185">Reference proteome</keyword>
<gene>
    <name evidence="3" type="ORF">OSTLU_93851</name>
</gene>
<dbReference type="AlphaFoldDB" id="A4S912"/>
<dbReference type="Gene3D" id="2.20.70.10">
    <property type="match status" value="1"/>
</dbReference>
<proteinExistence type="predicted"/>
<sequence length="146" mass="16709">MEKHHKLRRPQGSSIHGCNICGIEGHQAAFCMNGNVDWANRWPRECFVIEPPQSAPKARKEPDFRKMAREAKAYAKKKMRKEEREKRRAAGEEVSESEEEPAKTETATGGAKGAMVEGWVMYYDKLGRPYYHNKLTNKTQWTAPTA</sequence>
<dbReference type="OMA" id="HHKLRRP"/>
<feature type="region of interest" description="Disordered" evidence="1">
    <location>
        <begin position="72"/>
        <end position="111"/>
    </location>
</feature>
<evidence type="ECO:0000259" key="2">
    <source>
        <dbReference type="PROSITE" id="PS50020"/>
    </source>
</evidence>
<dbReference type="Gramene" id="ABP00147">
    <property type="protein sequence ID" value="ABP00147"/>
    <property type="gene ID" value="OSTLU_93851"/>
</dbReference>
<accession>A4S912</accession>
<dbReference type="GeneID" id="5006025"/>
<evidence type="ECO:0000256" key="1">
    <source>
        <dbReference type="SAM" id="MobiDB-lite"/>
    </source>
</evidence>
<reference evidence="3 4" key="1">
    <citation type="journal article" date="2007" name="Proc. Natl. Acad. Sci. U.S.A.">
        <title>The tiny eukaryote Ostreococcus provides genomic insights into the paradox of plankton speciation.</title>
        <authorList>
            <person name="Palenik B."/>
            <person name="Grimwood J."/>
            <person name="Aerts A."/>
            <person name="Rouze P."/>
            <person name="Salamov A."/>
            <person name="Putnam N."/>
            <person name="Dupont C."/>
            <person name="Jorgensen R."/>
            <person name="Derelle E."/>
            <person name="Rombauts S."/>
            <person name="Zhou K."/>
            <person name="Otillar R."/>
            <person name="Merchant S.S."/>
            <person name="Podell S."/>
            <person name="Gaasterland T."/>
            <person name="Napoli C."/>
            <person name="Gendler K."/>
            <person name="Manuell A."/>
            <person name="Tai V."/>
            <person name="Vallon O."/>
            <person name="Piganeau G."/>
            <person name="Jancek S."/>
            <person name="Heijde M."/>
            <person name="Jabbari K."/>
            <person name="Bowler C."/>
            <person name="Lohr M."/>
            <person name="Robbens S."/>
            <person name="Werner G."/>
            <person name="Dubchak I."/>
            <person name="Pazour G.J."/>
            <person name="Ren Q."/>
            <person name="Paulsen I."/>
            <person name="Delwiche C."/>
            <person name="Schmutz J."/>
            <person name="Rokhsar D."/>
            <person name="Van de Peer Y."/>
            <person name="Moreau H."/>
            <person name="Grigoriev I.V."/>
        </authorList>
    </citation>
    <scope>NUCLEOTIDE SEQUENCE [LARGE SCALE GENOMIC DNA]</scope>
    <source>
        <strain evidence="3 4">CCE9901</strain>
    </source>
</reference>
<evidence type="ECO:0000313" key="4">
    <source>
        <dbReference type="Proteomes" id="UP000001568"/>
    </source>
</evidence>
<dbReference type="SMART" id="SM00456">
    <property type="entry name" value="WW"/>
    <property type="match status" value="1"/>
</dbReference>
<dbReference type="CDD" id="cd00201">
    <property type="entry name" value="WW"/>
    <property type="match status" value="1"/>
</dbReference>
<organism evidence="3 4">
    <name type="scientific">Ostreococcus lucimarinus (strain CCE9901)</name>
    <dbReference type="NCBI Taxonomy" id="436017"/>
    <lineage>
        <taxon>Eukaryota</taxon>
        <taxon>Viridiplantae</taxon>
        <taxon>Chlorophyta</taxon>
        <taxon>Mamiellophyceae</taxon>
        <taxon>Mamiellales</taxon>
        <taxon>Bathycoccaceae</taxon>
        <taxon>Ostreococcus</taxon>
    </lineage>
</organism>
<protein>
    <recommendedName>
        <fullName evidence="2">WW domain-containing protein</fullName>
    </recommendedName>
</protein>
<dbReference type="SUPFAM" id="SSF51045">
    <property type="entry name" value="WW domain"/>
    <property type="match status" value="1"/>
</dbReference>
<feature type="compositionally biased region" description="Basic and acidic residues" evidence="1">
    <location>
        <begin position="80"/>
        <end position="91"/>
    </location>
</feature>
<evidence type="ECO:0000313" key="3">
    <source>
        <dbReference type="EMBL" id="ABP00147.1"/>
    </source>
</evidence>
<name>A4S912_OSTLU</name>
<dbReference type="InterPro" id="IPR001202">
    <property type="entry name" value="WW_dom"/>
</dbReference>
<feature type="domain" description="WW" evidence="2">
    <location>
        <begin position="113"/>
        <end position="146"/>
    </location>
</feature>
<dbReference type="eggNOG" id="ENOG502SH30">
    <property type="taxonomic scope" value="Eukaryota"/>
</dbReference>